<evidence type="ECO:0000259" key="4">
    <source>
        <dbReference type="PROSITE" id="PS51763"/>
    </source>
</evidence>
<dbReference type="Proteomes" id="UP000193920">
    <property type="component" value="Unassembled WGS sequence"/>
</dbReference>
<dbReference type="OrthoDB" id="10282133at2759"/>
<organism evidence="5 6">
    <name type="scientific">Neocallimastix californiae</name>
    <dbReference type="NCBI Taxonomy" id="1754190"/>
    <lineage>
        <taxon>Eukaryota</taxon>
        <taxon>Fungi</taxon>
        <taxon>Fungi incertae sedis</taxon>
        <taxon>Chytridiomycota</taxon>
        <taxon>Chytridiomycota incertae sedis</taxon>
        <taxon>Neocallimastigomycetes</taxon>
        <taxon>Neocallimastigales</taxon>
        <taxon>Neocallimastigaceae</taxon>
        <taxon>Neocallimastix</taxon>
    </lineage>
</organism>
<proteinExistence type="predicted"/>
<dbReference type="GO" id="GO:0016787">
    <property type="term" value="F:hydrolase activity"/>
    <property type="evidence" value="ECO:0007669"/>
    <property type="project" value="UniProtKB-KW"/>
</dbReference>
<dbReference type="InterPro" id="IPR002883">
    <property type="entry name" value="CBM10/Dockerin_dom"/>
</dbReference>
<sequence length="84" mass="9061">SCWSASLGYPCCKSCSVYYSDNDGKWGIENDNWCGILSSCTGSNASCVGAQGYPCCQNTCTVYSTDADGKWGIENNDWCLINKS</sequence>
<keyword evidence="1" id="KW-0732">Signal</keyword>
<keyword evidence="2" id="KW-0677">Repeat</keyword>
<feature type="non-terminal residue" evidence="5">
    <location>
        <position position="84"/>
    </location>
</feature>
<dbReference type="InterPro" id="IPR009034">
    <property type="entry name" value="Dockerin_dom_fun_sf"/>
</dbReference>
<evidence type="ECO:0000313" key="5">
    <source>
        <dbReference type="EMBL" id="ORY17024.1"/>
    </source>
</evidence>
<dbReference type="PROSITE" id="PS51763">
    <property type="entry name" value="CBM10"/>
    <property type="match status" value="2"/>
</dbReference>
<gene>
    <name evidence="5" type="ORF">LY90DRAFT_370499</name>
</gene>
<reference evidence="5 6" key="1">
    <citation type="submission" date="2016-08" db="EMBL/GenBank/DDBJ databases">
        <title>A Parts List for Fungal Cellulosomes Revealed by Comparative Genomics.</title>
        <authorList>
            <consortium name="DOE Joint Genome Institute"/>
            <person name="Haitjema C.H."/>
            <person name="Gilmore S.P."/>
            <person name="Henske J.K."/>
            <person name="Solomon K.V."/>
            <person name="De Groot R."/>
            <person name="Kuo A."/>
            <person name="Mondo S.J."/>
            <person name="Salamov A.A."/>
            <person name="Labutti K."/>
            <person name="Zhao Z."/>
            <person name="Chiniquy J."/>
            <person name="Barry K."/>
            <person name="Brewer H.M."/>
            <person name="Purvine S.O."/>
            <person name="Wright A.T."/>
            <person name="Boxma B."/>
            <person name="Van Alen T."/>
            <person name="Hackstein J.H."/>
            <person name="Baker S.E."/>
            <person name="Grigoriev I.V."/>
            <person name="O'Malley M.A."/>
        </authorList>
    </citation>
    <scope>NUCLEOTIDE SEQUENCE [LARGE SCALE GENOMIC DNA]</scope>
    <source>
        <strain evidence="5 6">G1</strain>
    </source>
</reference>
<dbReference type="AlphaFoldDB" id="A0A1Y2A3I6"/>
<keyword evidence="3" id="KW-0378">Hydrolase</keyword>
<dbReference type="Pfam" id="PF02013">
    <property type="entry name" value="CBM_10"/>
    <property type="match status" value="2"/>
</dbReference>
<protein>
    <recommendedName>
        <fullName evidence="4">CBM10 domain-containing protein</fullName>
    </recommendedName>
</protein>
<evidence type="ECO:0000256" key="3">
    <source>
        <dbReference type="ARBA" id="ARBA00022801"/>
    </source>
</evidence>
<feature type="domain" description="CBM10" evidence="4">
    <location>
        <begin position="1"/>
        <end position="37"/>
    </location>
</feature>
<dbReference type="EMBL" id="MCOG01000329">
    <property type="protein sequence ID" value="ORY17024.1"/>
    <property type="molecule type" value="Genomic_DNA"/>
</dbReference>
<comment type="caution">
    <text evidence="5">The sequence shown here is derived from an EMBL/GenBank/DDBJ whole genome shotgun (WGS) entry which is preliminary data.</text>
</comment>
<evidence type="ECO:0000256" key="2">
    <source>
        <dbReference type="ARBA" id="ARBA00022737"/>
    </source>
</evidence>
<accession>A0A1Y2A3I6</accession>
<dbReference type="Gene3D" id="3.90.1220.10">
    <property type="entry name" value="Cellulose docking domain, dockering"/>
    <property type="match status" value="2"/>
</dbReference>
<evidence type="ECO:0000256" key="1">
    <source>
        <dbReference type="ARBA" id="ARBA00022729"/>
    </source>
</evidence>
<keyword evidence="6" id="KW-1185">Reference proteome</keyword>
<dbReference type="SUPFAM" id="SSF64571">
    <property type="entry name" value="Cellulose docking domain, dockering"/>
    <property type="match status" value="2"/>
</dbReference>
<feature type="domain" description="CBM10" evidence="4">
    <location>
        <begin position="46"/>
        <end position="82"/>
    </location>
</feature>
<feature type="non-terminal residue" evidence="5">
    <location>
        <position position="1"/>
    </location>
</feature>
<name>A0A1Y2A3I6_9FUNG</name>
<evidence type="ECO:0000313" key="6">
    <source>
        <dbReference type="Proteomes" id="UP000193920"/>
    </source>
</evidence>